<dbReference type="Pfam" id="PF20269">
    <property type="entry name" value="CATRA-N"/>
    <property type="match status" value="1"/>
</dbReference>
<feature type="domain" description="CASPASE and TPR Repeat-Associated C-terminal" evidence="3">
    <location>
        <begin position="214"/>
        <end position="344"/>
    </location>
</feature>
<comment type="caution">
    <text evidence="4">The sequence shown here is derived from an EMBL/GenBank/DDBJ whole genome shotgun (WGS) entry which is preliminary data.</text>
</comment>
<keyword evidence="1" id="KW-0812">Transmembrane</keyword>
<dbReference type="OrthoDB" id="3424167at2"/>
<feature type="transmembrane region" description="Helical" evidence="1">
    <location>
        <begin position="459"/>
        <end position="477"/>
    </location>
</feature>
<dbReference type="Proteomes" id="UP000294114">
    <property type="component" value="Unassembled WGS sequence"/>
</dbReference>
<evidence type="ECO:0000313" key="5">
    <source>
        <dbReference type="Proteomes" id="UP000294114"/>
    </source>
</evidence>
<feature type="transmembrane region" description="Helical" evidence="1">
    <location>
        <begin position="429"/>
        <end position="447"/>
    </location>
</feature>
<feature type="transmembrane region" description="Helical" evidence="1">
    <location>
        <begin position="398"/>
        <end position="417"/>
    </location>
</feature>
<keyword evidence="5" id="KW-1185">Reference proteome</keyword>
<dbReference type="RefSeq" id="WP_130336405.1">
    <property type="nucleotide sequence ID" value="NZ_SHLD01000001.1"/>
</dbReference>
<evidence type="ECO:0000259" key="3">
    <source>
        <dbReference type="Pfam" id="PF20270"/>
    </source>
</evidence>
<dbReference type="InterPro" id="IPR046923">
    <property type="entry name" value="CATRA-C"/>
</dbReference>
<evidence type="ECO:0000259" key="2">
    <source>
        <dbReference type="Pfam" id="PF20269"/>
    </source>
</evidence>
<name>A0A4Q8BF67_9ACTN</name>
<dbReference type="Pfam" id="PF20270">
    <property type="entry name" value="CATRA-C"/>
    <property type="match status" value="1"/>
</dbReference>
<dbReference type="InterPro" id="IPR046922">
    <property type="entry name" value="CATRA-N"/>
</dbReference>
<accession>A0A4Q8BF67</accession>
<keyword evidence="1" id="KW-1133">Transmembrane helix</keyword>
<feature type="domain" description="CASPASE and TPR Repeat-Associated N-terminal" evidence="2">
    <location>
        <begin position="12"/>
        <end position="204"/>
    </location>
</feature>
<dbReference type="NCBIfam" id="NF038357">
    <property type="entry name" value="BN6_48550_fam"/>
    <property type="match status" value="1"/>
</dbReference>
<evidence type="ECO:0000313" key="4">
    <source>
        <dbReference type="EMBL" id="RZU76015.1"/>
    </source>
</evidence>
<proteinExistence type="predicted"/>
<dbReference type="EMBL" id="SHLD01000001">
    <property type="protein sequence ID" value="RZU76015.1"/>
    <property type="molecule type" value="Genomic_DNA"/>
</dbReference>
<evidence type="ECO:0000256" key="1">
    <source>
        <dbReference type="SAM" id="Phobius"/>
    </source>
</evidence>
<feature type="transmembrane region" description="Helical" evidence="1">
    <location>
        <begin position="366"/>
        <end position="386"/>
    </location>
</feature>
<protein>
    <submittedName>
        <fullName evidence="4">Uncharacterized protein</fullName>
    </submittedName>
</protein>
<organism evidence="4 5">
    <name type="scientific">Micromonospora kangleipakensis</name>
    <dbReference type="NCBI Taxonomy" id="1077942"/>
    <lineage>
        <taxon>Bacteria</taxon>
        <taxon>Bacillati</taxon>
        <taxon>Actinomycetota</taxon>
        <taxon>Actinomycetes</taxon>
        <taxon>Micromonosporales</taxon>
        <taxon>Micromonosporaceae</taxon>
        <taxon>Micromonospora</taxon>
    </lineage>
</organism>
<sequence length="497" mass="54025">MIAPLRDPAVLFHVFTRAESVLAHEDTPSRLAVTQLWERARSREMTKSILHRWPVELELPRDGGQAGALTVLGAAQCTAPHELRQILVYQQRDIVAVSVLEAVQGGTKPWSEFDVGWLDEWTAPARDMVGTVLVHVGLARDAEERRLPALLRQLPDPPSRWSVWRPSPEQLIAELPSARAGRRGADRRLFAIAGRDGGRVQSAWFTNPPHRGLPRFTRYLEHSARLRHQSRLLAAALPGIRTTVAAVNRDTAALHGALQAKGPALDRVLRAEPMLVEVDAGRRRVVGYLADVRAMAATAQLAVHNLAELVGPGRVAESDRELGQWTLEQLRVEETYLESVRLKASEVGGLAATEVNGSLQRGRDNLVLAQVSVLSALTLALTAAQALGYQPPLPHRTFGPLVSLAGAIALALPTTVLRWWRGAGPDREWPIIDVACVALTGAALGWFIETWCTARQPWLAIGCAVGGGVLAGLSAGWRIQRLRRAVAAVKPSSGDVS</sequence>
<gene>
    <name evidence="4" type="ORF">EV384_4611</name>
</gene>
<reference evidence="4 5" key="1">
    <citation type="submission" date="2019-02" db="EMBL/GenBank/DDBJ databases">
        <title>Sequencing the genomes of 1000 actinobacteria strains.</title>
        <authorList>
            <person name="Klenk H.-P."/>
        </authorList>
    </citation>
    <scope>NUCLEOTIDE SEQUENCE [LARGE SCALE GENOMIC DNA]</scope>
    <source>
        <strain evidence="4 5">DSM 45612</strain>
    </source>
</reference>
<keyword evidence="1" id="KW-0472">Membrane</keyword>
<dbReference type="AlphaFoldDB" id="A0A4Q8BF67"/>